<name>A0A024UA52_9STRA</name>
<proteinExistence type="predicted"/>
<accession>A0A024UA52</accession>
<gene>
    <name evidence="1" type="ORF">H310_05521</name>
</gene>
<organism evidence="1">
    <name type="scientific">Aphanomyces invadans</name>
    <dbReference type="NCBI Taxonomy" id="157072"/>
    <lineage>
        <taxon>Eukaryota</taxon>
        <taxon>Sar</taxon>
        <taxon>Stramenopiles</taxon>
        <taxon>Oomycota</taxon>
        <taxon>Saprolegniomycetes</taxon>
        <taxon>Saprolegniales</taxon>
        <taxon>Verrucalvaceae</taxon>
        <taxon>Aphanomyces</taxon>
    </lineage>
</organism>
<evidence type="ECO:0000313" key="1">
    <source>
        <dbReference type="EMBL" id="ETW03095.1"/>
    </source>
</evidence>
<dbReference type="RefSeq" id="XP_008868479.1">
    <property type="nucleotide sequence ID" value="XM_008870257.1"/>
</dbReference>
<evidence type="ECO:0008006" key="2">
    <source>
        <dbReference type="Google" id="ProtNLM"/>
    </source>
</evidence>
<reference evidence="1" key="1">
    <citation type="submission" date="2013-12" db="EMBL/GenBank/DDBJ databases">
        <title>The Genome Sequence of Aphanomyces invadans NJM9701.</title>
        <authorList>
            <consortium name="The Broad Institute Genomics Platform"/>
            <person name="Russ C."/>
            <person name="Tyler B."/>
            <person name="van West P."/>
            <person name="Dieguez-Uribeondo J."/>
            <person name="Young S.K."/>
            <person name="Zeng Q."/>
            <person name="Gargeya S."/>
            <person name="Fitzgerald M."/>
            <person name="Abouelleil A."/>
            <person name="Alvarado L."/>
            <person name="Chapman S.B."/>
            <person name="Gainer-Dewar J."/>
            <person name="Goldberg J."/>
            <person name="Griggs A."/>
            <person name="Gujja S."/>
            <person name="Hansen M."/>
            <person name="Howarth C."/>
            <person name="Imamovic A."/>
            <person name="Ireland A."/>
            <person name="Larimer J."/>
            <person name="McCowan C."/>
            <person name="Murphy C."/>
            <person name="Pearson M."/>
            <person name="Poon T.W."/>
            <person name="Priest M."/>
            <person name="Roberts A."/>
            <person name="Saif S."/>
            <person name="Shea T."/>
            <person name="Sykes S."/>
            <person name="Wortman J."/>
            <person name="Nusbaum C."/>
            <person name="Birren B."/>
        </authorList>
    </citation>
    <scope>NUCLEOTIDE SEQUENCE [LARGE SCALE GENOMIC DNA]</scope>
    <source>
        <strain evidence="1">NJM9701</strain>
    </source>
</reference>
<dbReference type="GeneID" id="20082571"/>
<dbReference type="EMBL" id="KI913960">
    <property type="protein sequence ID" value="ETW03095.1"/>
    <property type="molecule type" value="Genomic_DNA"/>
</dbReference>
<dbReference type="AlphaFoldDB" id="A0A024UA52"/>
<protein>
    <recommendedName>
        <fullName evidence="2">Tc1-like transposase DDE domain-containing protein</fullName>
    </recommendedName>
</protein>
<sequence length="95" mass="10840">MDNATYHKGRPFDTPKGNWKKGDLYQACVKFMVPGVSATDLKATIWAALKKQSTSTSHLRKWHGLVDIMWCSRLQGYSWSCLHFYHYVCGGPRSS</sequence>
<dbReference type="VEuPathDB" id="FungiDB:H310_05521"/>